<evidence type="ECO:0000313" key="1">
    <source>
        <dbReference type="EMBL" id="WRL47733.1"/>
    </source>
</evidence>
<protein>
    <recommendedName>
        <fullName evidence="3">Transposase</fullName>
    </recommendedName>
</protein>
<proteinExistence type="predicted"/>
<reference evidence="1 2" key="1">
    <citation type="submission" date="2023-12" db="EMBL/GenBank/DDBJ databases">
        <title>A. evansii MAY27, complete genome.</title>
        <authorList>
            <person name="Wang Y."/>
        </authorList>
    </citation>
    <scope>NUCLEOTIDE SEQUENCE [LARGE SCALE GENOMIC DNA]</scope>
    <source>
        <strain evidence="1 2">MAY27</strain>
    </source>
</reference>
<evidence type="ECO:0008006" key="3">
    <source>
        <dbReference type="Google" id="ProtNLM"/>
    </source>
</evidence>
<evidence type="ECO:0000313" key="2">
    <source>
        <dbReference type="Proteomes" id="UP001626593"/>
    </source>
</evidence>
<dbReference type="EMBL" id="CP141259">
    <property type="protein sequence ID" value="WRL47733.1"/>
    <property type="molecule type" value="Genomic_DNA"/>
</dbReference>
<name>A0ABZ1APD9_AROEV</name>
<dbReference type="Proteomes" id="UP001626593">
    <property type="component" value="Chromosome"/>
</dbReference>
<gene>
    <name evidence="1" type="ORF">U5817_06720</name>
</gene>
<organism evidence="1 2">
    <name type="scientific">Aromatoleum evansii</name>
    <name type="common">Azoarcus evansii</name>
    <dbReference type="NCBI Taxonomy" id="59406"/>
    <lineage>
        <taxon>Bacteria</taxon>
        <taxon>Pseudomonadati</taxon>
        <taxon>Pseudomonadota</taxon>
        <taxon>Betaproteobacteria</taxon>
        <taxon>Rhodocyclales</taxon>
        <taxon>Rhodocyclaceae</taxon>
        <taxon>Aromatoleum</taxon>
    </lineage>
</organism>
<keyword evidence="2" id="KW-1185">Reference proteome</keyword>
<accession>A0ABZ1APD9</accession>
<dbReference type="RefSeq" id="WP_407280126.1">
    <property type="nucleotide sequence ID" value="NZ_CP141259.1"/>
</dbReference>
<sequence>MQTSTKAETGQSYPLDTDTFAARNQVKGQSVRARVCRTGSYFGVTPKKLANGRLAWPDVQVAV</sequence>